<evidence type="ECO:0000256" key="4">
    <source>
        <dbReference type="ARBA" id="ARBA00022692"/>
    </source>
</evidence>
<dbReference type="GO" id="GO:0022857">
    <property type="term" value="F:transmembrane transporter activity"/>
    <property type="evidence" value="ECO:0007669"/>
    <property type="project" value="InterPro"/>
</dbReference>
<dbReference type="Gene3D" id="1.20.1720.10">
    <property type="entry name" value="Multidrug resistance protein D"/>
    <property type="match status" value="1"/>
</dbReference>
<dbReference type="RefSeq" id="WP_004558707.1">
    <property type="nucleotide sequence ID" value="NZ_AOUO01000506.1"/>
</dbReference>
<evidence type="ECO:0000313" key="10">
    <source>
        <dbReference type="EMBL" id="EOD64498.1"/>
    </source>
</evidence>
<dbReference type="InterPro" id="IPR036259">
    <property type="entry name" value="MFS_trans_sf"/>
</dbReference>
<dbReference type="PANTHER" id="PTHR42718">
    <property type="entry name" value="MAJOR FACILITATOR SUPERFAMILY MULTIDRUG TRANSPORTER MFSC"/>
    <property type="match status" value="1"/>
</dbReference>
<feature type="signal peptide" evidence="8">
    <location>
        <begin position="1"/>
        <end position="28"/>
    </location>
</feature>
<feature type="transmembrane region" description="Helical" evidence="7">
    <location>
        <begin position="35"/>
        <end position="56"/>
    </location>
</feature>
<comment type="caution">
    <text evidence="10">The sequence shown here is derived from an EMBL/GenBank/DDBJ whole genome shotgun (WGS) entry which is preliminary data.</text>
</comment>
<evidence type="ECO:0000313" key="11">
    <source>
        <dbReference type="Proteomes" id="UP000014139"/>
    </source>
</evidence>
<evidence type="ECO:0000256" key="7">
    <source>
        <dbReference type="SAM" id="Phobius"/>
    </source>
</evidence>
<evidence type="ECO:0000256" key="3">
    <source>
        <dbReference type="ARBA" id="ARBA00022475"/>
    </source>
</evidence>
<evidence type="ECO:0000256" key="6">
    <source>
        <dbReference type="ARBA" id="ARBA00023136"/>
    </source>
</evidence>
<dbReference type="PANTHER" id="PTHR42718:SF46">
    <property type="entry name" value="BLR6921 PROTEIN"/>
    <property type="match status" value="1"/>
</dbReference>
<dbReference type="AlphaFoldDB" id="R1FYW5"/>
<dbReference type="Pfam" id="PF07690">
    <property type="entry name" value="MFS_1"/>
    <property type="match status" value="1"/>
</dbReference>
<feature type="domain" description="Major facilitator superfamily (MFS) profile" evidence="9">
    <location>
        <begin position="2"/>
        <end position="141"/>
    </location>
</feature>
<dbReference type="GO" id="GO:0005886">
    <property type="term" value="C:plasma membrane"/>
    <property type="evidence" value="ECO:0007669"/>
    <property type="project" value="UniProtKB-SubCell"/>
</dbReference>
<sequence length="141" mass="13948">MLVLPLALAQFVASYAATTMTVAVSAIAADLGTTVLGVQTAITVFTLTMASLMVPGSKLSDLLGRKRCFLAGLAVYGSGALLASAAHGPALLLLGYSVLEGVGSALMIPPIYILITVASPGLEARARAFGVVSGAGALGAA</sequence>
<keyword evidence="8" id="KW-0732">Signal</keyword>
<evidence type="ECO:0000256" key="8">
    <source>
        <dbReference type="SAM" id="SignalP"/>
    </source>
</evidence>
<protein>
    <recommendedName>
        <fullName evidence="9">Major facilitator superfamily (MFS) profile domain-containing protein</fullName>
    </recommendedName>
</protein>
<keyword evidence="11" id="KW-1185">Reference proteome</keyword>
<dbReference type="InterPro" id="IPR020846">
    <property type="entry name" value="MFS_dom"/>
</dbReference>
<dbReference type="OrthoDB" id="3282774at2"/>
<keyword evidence="3" id="KW-1003">Cell membrane</keyword>
<evidence type="ECO:0000256" key="5">
    <source>
        <dbReference type="ARBA" id="ARBA00022989"/>
    </source>
</evidence>
<gene>
    <name evidence="10" type="ORF">H480_31506</name>
</gene>
<feature type="non-terminal residue" evidence="10">
    <location>
        <position position="141"/>
    </location>
</feature>
<evidence type="ECO:0000259" key="9">
    <source>
        <dbReference type="PROSITE" id="PS50850"/>
    </source>
</evidence>
<keyword evidence="2" id="KW-0813">Transport</keyword>
<dbReference type="PROSITE" id="PS00216">
    <property type="entry name" value="SUGAR_TRANSPORT_1"/>
    <property type="match status" value="1"/>
</dbReference>
<feature type="transmembrane region" description="Helical" evidence="7">
    <location>
        <begin position="68"/>
        <end position="87"/>
    </location>
</feature>
<feature type="transmembrane region" description="Helical" evidence="7">
    <location>
        <begin position="93"/>
        <end position="115"/>
    </location>
</feature>
<evidence type="ECO:0000256" key="1">
    <source>
        <dbReference type="ARBA" id="ARBA00004651"/>
    </source>
</evidence>
<keyword evidence="6 7" id="KW-0472">Membrane</keyword>
<feature type="chain" id="PRO_5004360269" description="Major facilitator superfamily (MFS) profile domain-containing protein" evidence="8">
    <location>
        <begin position="29"/>
        <end position="141"/>
    </location>
</feature>
<comment type="subcellular location">
    <subcellularLocation>
        <location evidence="1">Cell membrane</location>
        <topology evidence="1">Multi-pass membrane protein</topology>
    </subcellularLocation>
</comment>
<dbReference type="InterPro" id="IPR005829">
    <property type="entry name" value="Sugar_transporter_CS"/>
</dbReference>
<dbReference type="PROSITE" id="PS50850">
    <property type="entry name" value="MFS"/>
    <property type="match status" value="1"/>
</dbReference>
<keyword evidence="5 7" id="KW-1133">Transmembrane helix</keyword>
<dbReference type="eggNOG" id="COG0477">
    <property type="taxonomic scope" value="Bacteria"/>
</dbReference>
<dbReference type="Proteomes" id="UP000014139">
    <property type="component" value="Unassembled WGS sequence"/>
</dbReference>
<reference evidence="10 11" key="1">
    <citation type="submission" date="2013-02" db="EMBL/GenBank/DDBJ databases">
        <title>Draft genome sequence of Amycolatopsis vancoresmycina strain DSM 44592T.</title>
        <authorList>
            <person name="Kumar S."/>
            <person name="Kaur N."/>
            <person name="Kaur C."/>
            <person name="Raghava G.P.S."/>
            <person name="Mayilraj S."/>
        </authorList>
    </citation>
    <scope>NUCLEOTIDE SEQUENCE [LARGE SCALE GENOMIC DNA]</scope>
    <source>
        <strain evidence="10 11">DSM 44592</strain>
    </source>
</reference>
<name>R1FYW5_9PSEU</name>
<keyword evidence="4 7" id="KW-0812">Transmembrane</keyword>
<dbReference type="EMBL" id="AOUO01000506">
    <property type="protein sequence ID" value="EOD64498.1"/>
    <property type="molecule type" value="Genomic_DNA"/>
</dbReference>
<dbReference type="InterPro" id="IPR011701">
    <property type="entry name" value="MFS"/>
</dbReference>
<proteinExistence type="predicted"/>
<evidence type="ECO:0000256" key="2">
    <source>
        <dbReference type="ARBA" id="ARBA00022448"/>
    </source>
</evidence>
<accession>R1FYW5</accession>
<organism evidence="10 11">
    <name type="scientific">Amycolatopsis vancoresmycina DSM 44592</name>
    <dbReference type="NCBI Taxonomy" id="1292037"/>
    <lineage>
        <taxon>Bacteria</taxon>
        <taxon>Bacillati</taxon>
        <taxon>Actinomycetota</taxon>
        <taxon>Actinomycetes</taxon>
        <taxon>Pseudonocardiales</taxon>
        <taxon>Pseudonocardiaceae</taxon>
        <taxon>Amycolatopsis</taxon>
    </lineage>
</organism>
<dbReference type="SUPFAM" id="SSF103473">
    <property type="entry name" value="MFS general substrate transporter"/>
    <property type="match status" value="1"/>
</dbReference>